<evidence type="ECO:0000313" key="2">
    <source>
        <dbReference type="EMBL" id="MCW8085962.1"/>
    </source>
</evidence>
<keyword evidence="1" id="KW-0812">Transmembrane</keyword>
<dbReference type="Proteomes" id="UP001526430">
    <property type="component" value="Unassembled WGS sequence"/>
</dbReference>
<dbReference type="NCBIfam" id="TIGR03082">
    <property type="entry name" value="Gneg_AbrB_dup"/>
    <property type="match status" value="1"/>
</dbReference>
<feature type="transmembrane region" description="Helical" evidence="1">
    <location>
        <begin position="144"/>
        <end position="163"/>
    </location>
</feature>
<name>A0ABT3NUW8_9PROT</name>
<dbReference type="PANTHER" id="PTHR38457:SF1">
    <property type="entry name" value="REGULATOR ABRB-RELATED"/>
    <property type="match status" value="1"/>
</dbReference>
<dbReference type="Pfam" id="PF05145">
    <property type="entry name" value="AbrB"/>
    <property type="match status" value="1"/>
</dbReference>
<comment type="caution">
    <text evidence="2">The sequence shown here is derived from an EMBL/GenBank/DDBJ whole genome shotgun (WGS) entry which is preliminary data.</text>
</comment>
<keyword evidence="1" id="KW-0472">Membrane</keyword>
<sequence length="350" mass="36412">MSRLFHRLLPWIVATAGGAVFHLLHVPLAWMLGAMAGTAALAWHRRVETPPWPRQAALIVIGLALGQTFSGPVLAALGAALPAILLAGLLSIVAGMLCVPLFMRLARVDARTGFFSCIPGGVLVMVVVGQRAGAPVAPVTLAQTVRVVMVVILMPPLLTWLAPHGQAGEFLAPRLPFDALGLLVMLLAGWVAALLLRRAGLANPWMMGPCFLAIGAAAFDRLPGGVPPFLVDAAQVGMGVALGQKLSRDFLLSSRRLLSASVASTLLLCALGALVGLALAFAWGLPVSAALLGMAPGGMAEMGVTAKALGAAVPLVMAFHLCRTLLCSLVLGRIWALAERLRLFSPRRGA</sequence>
<dbReference type="RefSeq" id="WP_301589925.1">
    <property type="nucleotide sequence ID" value="NZ_JAPFQI010000006.1"/>
</dbReference>
<protein>
    <submittedName>
        <fullName evidence="2">AbrB family transcriptional regulator</fullName>
    </submittedName>
</protein>
<feature type="transmembrane region" description="Helical" evidence="1">
    <location>
        <begin position="257"/>
        <end position="283"/>
    </location>
</feature>
<dbReference type="EMBL" id="JAPFQI010000006">
    <property type="protein sequence ID" value="MCW8085962.1"/>
    <property type="molecule type" value="Genomic_DNA"/>
</dbReference>
<keyword evidence="3" id="KW-1185">Reference proteome</keyword>
<feature type="transmembrane region" description="Helical" evidence="1">
    <location>
        <begin position="56"/>
        <end position="77"/>
    </location>
</feature>
<keyword evidence="1" id="KW-1133">Transmembrane helix</keyword>
<feature type="transmembrane region" description="Helical" evidence="1">
    <location>
        <begin position="175"/>
        <end position="196"/>
    </location>
</feature>
<reference evidence="2 3" key="1">
    <citation type="submission" date="2022-10" db="EMBL/GenBank/DDBJ databases">
        <title>Roseococcus glaciei nov., sp. nov., isolated from glacier.</title>
        <authorList>
            <person name="Liu Q."/>
            <person name="Xin Y.-H."/>
        </authorList>
    </citation>
    <scope>NUCLEOTIDE SEQUENCE [LARGE SCALE GENOMIC DNA]</scope>
    <source>
        <strain evidence="2 3">MDT2-1-1</strain>
    </source>
</reference>
<dbReference type="PANTHER" id="PTHR38457">
    <property type="entry name" value="REGULATOR ABRB-RELATED"/>
    <property type="match status" value="1"/>
</dbReference>
<feature type="transmembrane region" description="Helical" evidence="1">
    <location>
        <begin position="317"/>
        <end position="338"/>
    </location>
</feature>
<feature type="transmembrane region" description="Helical" evidence="1">
    <location>
        <begin position="20"/>
        <end position="44"/>
    </location>
</feature>
<evidence type="ECO:0000313" key="3">
    <source>
        <dbReference type="Proteomes" id="UP001526430"/>
    </source>
</evidence>
<proteinExistence type="predicted"/>
<feature type="transmembrane region" description="Helical" evidence="1">
    <location>
        <begin position="83"/>
        <end position="102"/>
    </location>
</feature>
<feature type="transmembrane region" description="Helical" evidence="1">
    <location>
        <begin position="114"/>
        <end position="132"/>
    </location>
</feature>
<accession>A0ABT3NUW8</accession>
<gene>
    <name evidence="2" type="ORF">OF850_10020</name>
</gene>
<evidence type="ECO:0000256" key="1">
    <source>
        <dbReference type="SAM" id="Phobius"/>
    </source>
</evidence>
<dbReference type="InterPro" id="IPR017516">
    <property type="entry name" value="AbrB_dup"/>
</dbReference>
<dbReference type="InterPro" id="IPR007820">
    <property type="entry name" value="AbrB_fam"/>
</dbReference>
<organism evidence="2 3">
    <name type="scientific">Sabulicella glaciei</name>
    <dbReference type="NCBI Taxonomy" id="2984948"/>
    <lineage>
        <taxon>Bacteria</taxon>
        <taxon>Pseudomonadati</taxon>
        <taxon>Pseudomonadota</taxon>
        <taxon>Alphaproteobacteria</taxon>
        <taxon>Acetobacterales</taxon>
        <taxon>Acetobacteraceae</taxon>
        <taxon>Sabulicella</taxon>
    </lineage>
</organism>
<dbReference type="PIRSF" id="PIRSF038991">
    <property type="entry name" value="Protein_AbrB"/>
    <property type="match status" value="1"/>
</dbReference>